<gene>
    <name evidence="1" type="ORF">WISP_106092</name>
</gene>
<keyword evidence="2" id="KW-1185">Reference proteome</keyword>
<comment type="caution">
    <text evidence="1">The sequence shown here is derived from an EMBL/GenBank/DDBJ whole genome shotgun (WGS) entry which is preliminary data.</text>
</comment>
<evidence type="ECO:0000313" key="2">
    <source>
        <dbReference type="Proteomes" id="UP001145742"/>
    </source>
</evidence>
<dbReference type="PANTHER" id="PTHR33332">
    <property type="entry name" value="REVERSE TRANSCRIPTASE DOMAIN-CONTAINING PROTEIN"/>
    <property type="match status" value="1"/>
</dbReference>
<accession>A0ABQ9D300</accession>
<name>A0ABQ9D300_9PASS</name>
<proteinExistence type="predicted"/>
<dbReference type="EMBL" id="WHWB01034384">
    <property type="protein sequence ID" value="KAJ7410783.1"/>
    <property type="molecule type" value="Genomic_DNA"/>
</dbReference>
<evidence type="ECO:0000313" key="1">
    <source>
        <dbReference type="EMBL" id="KAJ7410783.1"/>
    </source>
</evidence>
<dbReference type="Proteomes" id="UP001145742">
    <property type="component" value="Unassembled WGS sequence"/>
</dbReference>
<sequence length="255" mass="29269">MSQQSAQLAKKANGILACIRNGVARRTREVILPLYSALVRLHIECGLQFWAPQFRKDIEVLECVQRRATRLSSRKIWSTWFFEFIGIHENWKTRNNFEDYTIPGNLERLGNYISCIGIYASSLFLCTPMVKELADAMDSKQNFSKAKYKVLHLSQGNPQPKYRLRNKAISSSPVEEDLGILIHEELDLSQQYVLSVELYPGLYKKQCGQQVKGDSFAPLLCYGETPPRVLQLWGPQSEKDVDLLTMSPEKKHRKS</sequence>
<reference evidence="1" key="1">
    <citation type="submission" date="2019-10" db="EMBL/GenBank/DDBJ databases">
        <authorList>
            <person name="Soares A.E.R."/>
            <person name="Aleixo A."/>
            <person name="Schneider P."/>
            <person name="Miyaki C.Y."/>
            <person name="Schneider M.P."/>
            <person name="Mello C."/>
            <person name="Vasconcelos A.T.R."/>
        </authorList>
    </citation>
    <scope>NUCLEOTIDE SEQUENCE</scope>
    <source>
        <tissue evidence="1">Muscle</tissue>
    </source>
</reference>
<organism evidence="1 2">
    <name type="scientific">Willisornis vidua</name>
    <name type="common">Xingu scale-backed antbird</name>
    <dbReference type="NCBI Taxonomy" id="1566151"/>
    <lineage>
        <taxon>Eukaryota</taxon>
        <taxon>Metazoa</taxon>
        <taxon>Chordata</taxon>
        <taxon>Craniata</taxon>
        <taxon>Vertebrata</taxon>
        <taxon>Euteleostomi</taxon>
        <taxon>Archelosauria</taxon>
        <taxon>Archosauria</taxon>
        <taxon>Dinosauria</taxon>
        <taxon>Saurischia</taxon>
        <taxon>Theropoda</taxon>
        <taxon>Coelurosauria</taxon>
        <taxon>Aves</taxon>
        <taxon>Neognathae</taxon>
        <taxon>Neoaves</taxon>
        <taxon>Telluraves</taxon>
        <taxon>Australaves</taxon>
        <taxon>Passeriformes</taxon>
        <taxon>Thamnophilidae</taxon>
        <taxon>Willisornis</taxon>
    </lineage>
</organism>
<protein>
    <submittedName>
        <fullName evidence="1">Uncharacterized protein</fullName>
    </submittedName>
</protein>